<protein>
    <submittedName>
        <fullName evidence="1">Uncharacterized protein</fullName>
    </submittedName>
</protein>
<proteinExistence type="predicted"/>
<name>A0A6B7PWF9_PSEPU</name>
<reference evidence="1" key="1">
    <citation type="submission" date="2019-08" db="EMBL/GenBank/DDBJ databases">
        <authorList>
            <person name="Zhou D."/>
            <person name="Chen F."/>
        </authorList>
    </citation>
    <scope>NUCLEOTIDE SEQUENCE</scope>
    <source>
        <strain evidence="1">150716811</strain>
        <plasmid evidence="1">p716811-VIM</plasmid>
    </source>
</reference>
<dbReference type="AlphaFoldDB" id="A0A6B7PWF9"/>
<organism evidence="1">
    <name type="scientific">Pseudomonas putida</name>
    <name type="common">Arthrobacter siderocapsulatus</name>
    <dbReference type="NCBI Taxonomy" id="303"/>
    <lineage>
        <taxon>Bacteria</taxon>
        <taxon>Pseudomonadati</taxon>
        <taxon>Pseudomonadota</taxon>
        <taxon>Gammaproteobacteria</taxon>
        <taxon>Pseudomonadales</taxon>
        <taxon>Pseudomonadaceae</taxon>
        <taxon>Pseudomonas</taxon>
    </lineage>
</organism>
<evidence type="ECO:0000313" key="1">
    <source>
        <dbReference type="EMBL" id="QFX76719.1"/>
    </source>
</evidence>
<dbReference type="EMBL" id="MN310372">
    <property type="protein sequence ID" value="QFX76719.1"/>
    <property type="molecule type" value="Genomic_DNA"/>
</dbReference>
<sequence>MAPAAAVSSEKPILAIPRNRIRHFQDLVDAGGKGFREFLQN</sequence>
<geneLocation type="plasmid" evidence="1">
    <name>p716811-VIM</name>
</geneLocation>
<accession>A0A6B7PWF9</accession>
<keyword evidence="1" id="KW-0614">Plasmid</keyword>